<feature type="compositionally biased region" description="Low complexity" evidence="1">
    <location>
        <begin position="176"/>
        <end position="191"/>
    </location>
</feature>
<feature type="region of interest" description="Disordered" evidence="1">
    <location>
        <begin position="1"/>
        <end position="49"/>
    </location>
</feature>
<name>A0A9N8E236_9STRA</name>
<evidence type="ECO:0000313" key="3">
    <source>
        <dbReference type="Proteomes" id="UP001153069"/>
    </source>
</evidence>
<organism evidence="2 3">
    <name type="scientific">Seminavis robusta</name>
    <dbReference type="NCBI Taxonomy" id="568900"/>
    <lineage>
        <taxon>Eukaryota</taxon>
        <taxon>Sar</taxon>
        <taxon>Stramenopiles</taxon>
        <taxon>Ochrophyta</taxon>
        <taxon>Bacillariophyta</taxon>
        <taxon>Bacillariophyceae</taxon>
        <taxon>Bacillariophycidae</taxon>
        <taxon>Naviculales</taxon>
        <taxon>Naviculaceae</taxon>
        <taxon>Seminavis</taxon>
    </lineage>
</organism>
<comment type="caution">
    <text evidence="2">The sequence shown here is derived from an EMBL/GenBank/DDBJ whole genome shotgun (WGS) entry which is preliminary data.</text>
</comment>
<accession>A0A9N8E236</accession>
<sequence length="511" mass="57740">MFPDSIGSRNLAPPEFVASSSSSRLGGGRSGRSSSIGENRIDDDGTSSKNVGLLELQKQAIRAPRLFLTKQQKTKRKDHADSDALIMKSTKKDERCSGVYFDNVLIEREDDSEDDDEDLLVSLLEDDDDDTSSSMNGSSKRKDALPVTDLDFLIASVETAEPTMDTKKKRMHVEDSSAQQDTASTATTSSTGNQEEADVLCQAVNDWKPFTNHVATIMQREKLPFEYFDIWVPEETLTSQEQKQDDDDKTDSSAVLRHVGHGTNGNTDMMSIMTLYNMNQFGRSSEQYAFLPGIGLPGRVFETTEPMWDDSLQRASYQDFPRTDLAKKHGVKKGLGIPLHKNGQQAILALYTTNDIPKDINLVQLAYYEFQKYKIQLPLKQASIVVQPYKALPALCNGEDSKKEEADKKDYYTAILPDDLDVEMARFLGDHLPENNLTGQSLQFVLFKAPCRRALYENVNVQRLKQQFTLLKQQRMLRSPEIAAVIVQEWDRFCPNHLQLSQQQQQQELWL</sequence>
<dbReference type="AlphaFoldDB" id="A0A9N8E236"/>
<proteinExistence type="predicted"/>
<gene>
    <name evidence="2" type="ORF">SEMRO_574_G169270.1</name>
</gene>
<dbReference type="Gene3D" id="3.30.450.40">
    <property type="match status" value="1"/>
</dbReference>
<keyword evidence="3" id="KW-1185">Reference proteome</keyword>
<protein>
    <submittedName>
        <fullName evidence="2">Anthocyanin regulatory Lc protein</fullName>
    </submittedName>
</protein>
<evidence type="ECO:0000256" key="1">
    <source>
        <dbReference type="SAM" id="MobiDB-lite"/>
    </source>
</evidence>
<feature type="region of interest" description="Disordered" evidence="1">
    <location>
        <begin position="123"/>
        <end position="142"/>
    </location>
</feature>
<dbReference type="InterPro" id="IPR029016">
    <property type="entry name" value="GAF-like_dom_sf"/>
</dbReference>
<evidence type="ECO:0000313" key="2">
    <source>
        <dbReference type="EMBL" id="CAB9513156.1"/>
    </source>
</evidence>
<dbReference type="EMBL" id="CAICTM010000573">
    <property type="protein sequence ID" value="CAB9513156.1"/>
    <property type="molecule type" value="Genomic_DNA"/>
</dbReference>
<feature type="region of interest" description="Disordered" evidence="1">
    <location>
        <begin position="163"/>
        <end position="194"/>
    </location>
</feature>
<dbReference type="Proteomes" id="UP001153069">
    <property type="component" value="Unassembled WGS sequence"/>
</dbReference>
<reference evidence="2" key="1">
    <citation type="submission" date="2020-06" db="EMBL/GenBank/DDBJ databases">
        <authorList>
            <consortium name="Plant Systems Biology data submission"/>
        </authorList>
    </citation>
    <scope>NUCLEOTIDE SEQUENCE</scope>
    <source>
        <strain evidence="2">D6</strain>
    </source>
</reference>
<dbReference type="OrthoDB" id="1926382at2759"/>